<evidence type="ECO:0000256" key="3">
    <source>
        <dbReference type="ARBA" id="ARBA00012995"/>
    </source>
</evidence>
<evidence type="ECO:0000313" key="10">
    <source>
        <dbReference type="Proteomes" id="UP000007266"/>
    </source>
</evidence>
<dbReference type="FunFam" id="3.40.50.720:FF:000268">
    <property type="entry name" value="Malate dehydrogenase"/>
    <property type="match status" value="1"/>
</dbReference>
<dbReference type="GO" id="GO:0006099">
    <property type="term" value="P:tricarboxylic acid cycle"/>
    <property type="evidence" value="ECO:0000318"/>
    <property type="project" value="GO_Central"/>
</dbReference>
<dbReference type="Gene3D" id="3.90.110.10">
    <property type="entry name" value="Lactate dehydrogenase/glycoside hydrolase, family 4, C-terminal"/>
    <property type="match status" value="1"/>
</dbReference>
<dbReference type="InterPro" id="IPR001236">
    <property type="entry name" value="Lactate/malate_DH_N"/>
</dbReference>
<keyword evidence="6" id="KW-0560">Oxidoreductase</keyword>
<dbReference type="eggNOG" id="KOG1494">
    <property type="taxonomic scope" value="Eukaryota"/>
</dbReference>
<protein>
    <recommendedName>
        <fullName evidence="4">Malate dehydrogenase, mitochondrial</fullName>
        <ecNumber evidence="3">1.1.1.37</ecNumber>
    </recommendedName>
</protein>
<dbReference type="STRING" id="7070.D6WXV9"/>
<dbReference type="AlphaFoldDB" id="D6WXV9"/>
<evidence type="ECO:0000256" key="7">
    <source>
        <dbReference type="ARBA" id="ARBA00023027"/>
    </source>
</evidence>
<dbReference type="SUPFAM" id="SSF56327">
    <property type="entry name" value="LDH C-terminal domain-like"/>
    <property type="match status" value="1"/>
</dbReference>
<keyword evidence="5" id="KW-0816">Tricarboxylic acid cycle</keyword>
<proteinExistence type="inferred from homology"/>
<accession>D6WXV9</accession>
<dbReference type="PANTHER" id="PTHR11540">
    <property type="entry name" value="MALATE AND LACTATE DEHYDROGENASE"/>
    <property type="match status" value="1"/>
</dbReference>
<dbReference type="EC" id="1.1.1.37" evidence="3"/>
<dbReference type="GO" id="GO:0030060">
    <property type="term" value="F:L-malate dehydrogenase (NAD+) activity"/>
    <property type="evidence" value="ECO:0000318"/>
    <property type="project" value="GO_Central"/>
</dbReference>
<dbReference type="OMA" id="QCPCIKK"/>
<evidence type="ECO:0000313" key="9">
    <source>
        <dbReference type="EMBL" id="EFA07926.1"/>
    </source>
</evidence>
<dbReference type="Proteomes" id="UP000007266">
    <property type="component" value="Linkage group 8"/>
</dbReference>
<evidence type="ECO:0000256" key="4">
    <source>
        <dbReference type="ARBA" id="ARBA00016075"/>
    </source>
</evidence>
<feature type="domain" description="Lactate/malate dehydrogenase N-terminal" evidence="8">
    <location>
        <begin position="23"/>
        <end position="164"/>
    </location>
</feature>
<dbReference type="Pfam" id="PF00056">
    <property type="entry name" value="Ldh_1_N"/>
    <property type="match status" value="1"/>
</dbReference>
<dbReference type="Gene3D" id="3.40.50.720">
    <property type="entry name" value="NAD(P)-binding Rossmann-like Domain"/>
    <property type="match status" value="1"/>
</dbReference>
<dbReference type="InterPro" id="IPR036291">
    <property type="entry name" value="NAD(P)-bd_dom_sf"/>
</dbReference>
<dbReference type="InParanoid" id="D6WXV9"/>
<evidence type="ECO:0000256" key="6">
    <source>
        <dbReference type="ARBA" id="ARBA00023002"/>
    </source>
</evidence>
<dbReference type="SUPFAM" id="SSF51735">
    <property type="entry name" value="NAD(P)-binding Rossmann-fold domains"/>
    <property type="match status" value="1"/>
</dbReference>
<evidence type="ECO:0000256" key="1">
    <source>
        <dbReference type="ARBA" id="ARBA00008824"/>
    </source>
</evidence>
<evidence type="ECO:0000256" key="5">
    <source>
        <dbReference type="ARBA" id="ARBA00022532"/>
    </source>
</evidence>
<organism evidence="9 10">
    <name type="scientific">Tribolium castaneum</name>
    <name type="common">Red flour beetle</name>
    <dbReference type="NCBI Taxonomy" id="7070"/>
    <lineage>
        <taxon>Eukaryota</taxon>
        <taxon>Metazoa</taxon>
        <taxon>Ecdysozoa</taxon>
        <taxon>Arthropoda</taxon>
        <taxon>Hexapoda</taxon>
        <taxon>Insecta</taxon>
        <taxon>Pterygota</taxon>
        <taxon>Neoptera</taxon>
        <taxon>Endopterygota</taxon>
        <taxon>Coleoptera</taxon>
        <taxon>Polyphaga</taxon>
        <taxon>Cucujiformia</taxon>
        <taxon>Tenebrionidae</taxon>
        <taxon>Tenebrionidae incertae sedis</taxon>
        <taxon>Tribolium</taxon>
    </lineage>
</organism>
<dbReference type="HOGENOM" id="CLU_047181_0_1_1"/>
<keyword evidence="7" id="KW-0520">NAD</keyword>
<reference evidence="9 10" key="1">
    <citation type="journal article" date="2008" name="Nature">
        <title>The genome of the model beetle and pest Tribolium castaneum.</title>
        <authorList>
            <consortium name="Tribolium Genome Sequencing Consortium"/>
            <person name="Richards S."/>
            <person name="Gibbs R.A."/>
            <person name="Weinstock G.M."/>
            <person name="Brown S.J."/>
            <person name="Denell R."/>
            <person name="Beeman R.W."/>
            <person name="Gibbs R."/>
            <person name="Beeman R.W."/>
            <person name="Brown S.J."/>
            <person name="Bucher G."/>
            <person name="Friedrich M."/>
            <person name="Grimmelikhuijzen C.J."/>
            <person name="Klingler M."/>
            <person name="Lorenzen M."/>
            <person name="Richards S."/>
            <person name="Roth S."/>
            <person name="Schroder R."/>
            <person name="Tautz D."/>
            <person name="Zdobnov E.M."/>
            <person name="Muzny D."/>
            <person name="Gibbs R.A."/>
            <person name="Weinstock G.M."/>
            <person name="Attaway T."/>
            <person name="Bell S."/>
            <person name="Buhay C.J."/>
            <person name="Chandrabose M.N."/>
            <person name="Chavez D."/>
            <person name="Clerk-Blankenburg K.P."/>
            <person name="Cree A."/>
            <person name="Dao M."/>
            <person name="Davis C."/>
            <person name="Chacko J."/>
            <person name="Dinh H."/>
            <person name="Dugan-Rocha S."/>
            <person name="Fowler G."/>
            <person name="Garner T.T."/>
            <person name="Garnes J."/>
            <person name="Gnirke A."/>
            <person name="Hawes A."/>
            <person name="Hernandez J."/>
            <person name="Hines S."/>
            <person name="Holder M."/>
            <person name="Hume J."/>
            <person name="Jhangiani S.N."/>
            <person name="Joshi V."/>
            <person name="Khan Z.M."/>
            <person name="Jackson L."/>
            <person name="Kovar C."/>
            <person name="Kowis A."/>
            <person name="Lee S."/>
            <person name="Lewis L.R."/>
            <person name="Margolis J."/>
            <person name="Morgan M."/>
            <person name="Nazareth L.V."/>
            <person name="Nguyen N."/>
            <person name="Okwuonu G."/>
            <person name="Parker D."/>
            <person name="Richards S."/>
            <person name="Ruiz S.J."/>
            <person name="Santibanez J."/>
            <person name="Savard J."/>
            <person name="Scherer S.E."/>
            <person name="Schneider B."/>
            <person name="Sodergren E."/>
            <person name="Tautz D."/>
            <person name="Vattahil S."/>
            <person name="Villasana D."/>
            <person name="White C.S."/>
            <person name="Wright R."/>
            <person name="Park Y."/>
            <person name="Beeman R.W."/>
            <person name="Lord J."/>
            <person name="Oppert B."/>
            <person name="Lorenzen M."/>
            <person name="Brown S."/>
            <person name="Wang L."/>
            <person name="Savard J."/>
            <person name="Tautz D."/>
            <person name="Richards S."/>
            <person name="Weinstock G."/>
            <person name="Gibbs R.A."/>
            <person name="Liu Y."/>
            <person name="Worley K."/>
            <person name="Weinstock G."/>
            <person name="Elsik C.G."/>
            <person name="Reese J.T."/>
            <person name="Elhaik E."/>
            <person name="Landan G."/>
            <person name="Graur D."/>
            <person name="Arensburger P."/>
            <person name="Atkinson P."/>
            <person name="Beeman R.W."/>
            <person name="Beidler J."/>
            <person name="Brown S.J."/>
            <person name="Demuth J.P."/>
            <person name="Drury D.W."/>
            <person name="Du Y.Z."/>
            <person name="Fujiwara H."/>
            <person name="Lorenzen M."/>
            <person name="Maselli V."/>
            <person name="Osanai M."/>
            <person name="Park Y."/>
            <person name="Robertson H.M."/>
            <person name="Tu Z."/>
            <person name="Wang J.J."/>
            <person name="Wang S."/>
            <person name="Richards S."/>
            <person name="Song H."/>
            <person name="Zhang L."/>
            <person name="Sodergren E."/>
            <person name="Werner D."/>
            <person name="Stanke M."/>
            <person name="Morgenstern B."/>
            <person name="Solovyev V."/>
            <person name="Kosarev P."/>
            <person name="Brown G."/>
            <person name="Chen H.C."/>
            <person name="Ermolaeva O."/>
            <person name="Hlavina W."/>
            <person name="Kapustin Y."/>
            <person name="Kiryutin B."/>
            <person name="Kitts P."/>
            <person name="Maglott D."/>
            <person name="Pruitt K."/>
            <person name="Sapojnikov V."/>
            <person name="Souvorov A."/>
            <person name="Mackey A.J."/>
            <person name="Waterhouse R.M."/>
            <person name="Wyder S."/>
            <person name="Zdobnov E.M."/>
            <person name="Zdobnov E.M."/>
            <person name="Wyder S."/>
            <person name="Kriventseva E.V."/>
            <person name="Kadowaki T."/>
            <person name="Bork P."/>
            <person name="Aranda M."/>
            <person name="Bao R."/>
            <person name="Beermann A."/>
            <person name="Berns N."/>
            <person name="Bolognesi R."/>
            <person name="Bonneton F."/>
            <person name="Bopp D."/>
            <person name="Brown S.J."/>
            <person name="Bucher G."/>
            <person name="Butts T."/>
            <person name="Chaumot A."/>
            <person name="Denell R.E."/>
            <person name="Ferrier D.E."/>
            <person name="Friedrich M."/>
            <person name="Gordon C.M."/>
            <person name="Jindra M."/>
            <person name="Klingler M."/>
            <person name="Lan Q."/>
            <person name="Lattorff H.M."/>
            <person name="Laudet V."/>
            <person name="von Levetsow C."/>
            <person name="Liu Z."/>
            <person name="Lutz R."/>
            <person name="Lynch J.A."/>
            <person name="da Fonseca R.N."/>
            <person name="Posnien N."/>
            <person name="Reuter R."/>
            <person name="Roth S."/>
            <person name="Savard J."/>
            <person name="Schinko J.B."/>
            <person name="Schmitt C."/>
            <person name="Schoppmeier M."/>
            <person name="Schroder R."/>
            <person name="Shippy T.D."/>
            <person name="Simonnet F."/>
            <person name="Marques-Souza H."/>
            <person name="Tautz D."/>
            <person name="Tomoyasu Y."/>
            <person name="Trauner J."/>
            <person name="Van der Zee M."/>
            <person name="Vervoort M."/>
            <person name="Wittkopp N."/>
            <person name="Wimmer E.A."/>
            <person name="Yang X."/>
            <person name="Jones A.K."/>
            <person name="Sattelle D.B."/>
            <person name="Ebert P.R."/>
            <person name="Nelson D."/>
            <person name="Scott J.G."/>
            <person name="Beeman R.W."/>
            <person name="Muthukrishnan S."/>
            <person name="Kramer K.J."/>
            <person name="Arakane Y."/>
            <person name="Beeman R.W."/>
            <person name="Zhu Q."/>
            <person name="Hogenkamp D."/>
            <person name="Dixit R."/>
            <person name="Oppert B."/>
            <person name="Jiang H."/>
            <person name="Zou Z."/>
            <person name="Marshall J."/>
            <person name="Elpidina E."/>
            <person name="Vinokurov K."/>
            <person name="Oppert C."/>
            <person name="Zou Z."/>
            <person name="Evans J."/>
            <person name="Lu Z."/>
            <person name="Zhao P."/>
            <person name="Sumathipala N."/>
            <person name="Altincicek B."/>
            <person name="Vilcinskas A."/>
            <person name="Williams M."/>
            <person name="Hultmark D."/>
            <person name="Hetru C."/>
            <person name="Jiang H."/>
            <person name="Grimmelikhuijzen C.J."/>
            <person name="Hauser F."/>
            <person name="Cazzamali G."/>
            <person name="Williamson M."/>
            <person name="Park Y."/>
            <person name="Li B."/>
            <person name="Tanaka Y."/>
            <person name="Predel R."/>
            <person name="Neupert S."/>
            <person name="Schachtner J."/>
            <person name="Verleyen P."/>
            <person name="Raible F."/>
            <person name="Bork P."/>
            <person name="Friedrich M."/>
            <person name="Walden K.K."/>
            <person name="Robertson H.M."/>
            <person name="Angeli S."/>
            <person name="Foret S."/>
            <person name="Bucher G."/>
            <person name="Schuetz S."/>
            <person name="Maleszka R."/>
            <person name="Wimmer E.A."/>
            <person name="Beeman R.W."/>
            <person name="Lorenzen M."/>
            <person name="Tomoyasu Y."/>
            <person name="Miller S.C."/>
            <person name="Grossmann D."/>
            <person name="Bucher G."/>
        </authorList>
    </citation>
    <scope>NUCLEOTIDE SEQUENCE [LARGE SCALE GENOMIC DNA]</scope>
    <source>
        <strain evidence="9 10">Georgia GA2</strain>
    </source>
</reference>
<dbReference type="PhylomeDB" id="D6WXV9"/>
<sequence length="349" mass="38661">MTTFRILTKFSRHFCSKPQKHVQVCILGADTLLGQSLAFLIKQNPAISGLHLQGTSKVESMALDFNHFDTRCRVHSYYDMDSVSKSVKCADIVVMLGLNTSTSKMSIPKLVMAEGVRVAKLAETCAKYAPKAVIVVAVTPISVTLPIVAEVYKQSDWYHPGRLLGSAALAEVKANAIAGHYQTLDPQMVHVPIVGGPDLDCAIPLFSQTQPVGIAQKDTDKLVEEFRKEIPQPAMSHAVGLNRMITGIATGINGDYNANVLAFVRTNIIKTCRYLVCIVKMGKMGILHNYGLQKLRRNELITFEETCLQLKAREEMASDLVNREDKCALPAFMIREMEREKIEKLGIIR</sequence>
<keyword evidence="10" id="KW-1185">Reference proteome</keyword>
<evidence type="ECO:0000256" key="2">
    <source>
        <dbReference type="ARBA" id="ARBA00011738"/>
    </source>
</evidence>
<dbReference type="PANTHER" id="PTHR11540:SF16">
    <property type="entry name" value="MALATE DEHYDROGENASE, MITOCHONDRIAL"/>
    <property type="match status" value="1"/>
</dbReference>
<dbReference type="EMBL" id="KQ971362">
    <property type="protein sequence ID" value="EFA07926.1"/>
    <property type="molecule type" value="Genomic_DNA"/>
</dbReference>
<reference evidence="9 10" key="2">
    <citation type="journal article" date="2010" name="Nucleic Acids Res.">
        <title>BeetleBase in 2010: revisions to provide comprehensive genomic information for Tribolium castaneum.</title>
        <authorList>
            <person name="Kim H.S."/>
            <person name="Murphy T."/>
            <person name="Xia J."/>
            <person name="Caragea D."/>
            <person name="Park Y."/>
            <person name="Beeman R.W."/>
            <person name="Lorenzen M.D."/>
            <person name="Butcher S."/>
            <person name="Manak J.R."/>
            <person name="Brown S.J."/>
        </authorList>
    </citation>
    <scope>GENOME REANNOTATION</scope>
    <source>
        <strain evidence="9 10">Georgia GA2</strain>
    </source>
</reference>
<dbReference type="GO" id="GO:0005739">
    <property type="term" value="C:mitochondrion"/>
    <property type="evidence" value="ECO:0000318"/>
    <property type="project" value="GO_Central"/>
</dbReference>
<dbReference type="InterPro" id="IPR015955">
    <property type="entry name" value="Lactate_DH/Glyco_Ohase_4_C"/>
</dbReference>
<dbReference type="OrthoDB" id="4069699at2759"/>
<name>D6WXV9_TRICA</name>
<dbReference type="GO" id="GO:0005737">
    <property type="term" value="C:cytoplasm"/>
    <property type="evidence" value="ECO:0000318"/>
    <property type="project" value="GO_Central"/>
</dbReference>
<evidence type="ECO:0000259" key="8">
    <source>
        <dbReference type="Pfam" id="PF00056"/>
    </source>
</evidence>
<comment type="subunit">
    <text evidence="2">Homodimer.</text>
</comment>
<comment type="similarity">
    <text evidence="1">Belongs to the LDH/MDH superfamily. MDH type 1 family.</text>
</comment>
<dbReference type="KEGG" id="tca:663426"/>
<gene>
    <name evidence="9" type="primary">AUGUSTUS-3.0.2_05504</name>
    <name evidence="9" type="ORF">TcasGA2_TC005504</name>
</gene>